<evidence type="ECO:0000259" key="1">
    <source>
        <dbReference type="Pfam" id="PF00881"/>
    </source>
</evidence>
<dbReference type="InterPro" id="IPR000415">
    <property type="entry name" value="Nitroreductase-like"/>
</dbReference>
<sequence>MTESDFTKFFLLETSLENIEPHINEPKPAVEKQPAADAKIIPLPEPGLLPDVPVNFLELAELRASVRQYNEASISLQQLSFLLWCTQGIKMVLPEGITIRNVPSAGASHAFETYLLIQRVDGLEPGLYRFLAVDHALEAIKLGNNIIDEVYPFFTSKKMVQTSAVTFLWAADYKRMAYKYSMRAMRYLYLDAGHVCQNLYLASYVQKLGACAIGSFYDDALNSYLGFDGENDFVVYGASVGKA</sequence>
<dbReference type="PANTHER" id="PTHR43745:SF2">
    <property type="entry name" value="NITROREDUCTASE MJ1384-RELATED"/>
    <property type="match status" value="1"/>
</dbReference>
<reference evidence="2 3" key="1">
    <citation type="submission" date="2016-11" db="EMBL/GenBank/DDBJ databases">
        <authorList>
            <person name="Jaros S."/>
            <person name="Januszkiewicz K."/>
            <person name="Wedrychowicz H."/>
        </authorList>
    </citation>
    <scope>NUCLEOTIDE SEQUENCE [LARGE SCALE GENOMIC DNA]</scope>
    <source>
        <strain evidence="2 3">DSM 10502</strain>
    </source>
</reference>
<dbReference type="EMBL" id="FQUG01000004">
    <property type="protein sequence ID" value="SHE73739.1"/>
    <property type="molecule type" value="Genomic_DNA"/>
</dbReference>
<dbReference type="InterPro" id="IPR052544">
    <property type="entry name" value="Bacteriocin_Proc_Enz"/>
</dbReference>
<organism evidence="2 3">
    <name type="scientific">Schwartzia succinivorans DSM 10502</name>
    <dbReference type="NCBI Taxonomy" id="1123243"/>
    <lineage>
        <taxon>Bacteria</taxon>
        <taxon>Bacillati</taxon>
        <taxon>Bacillota</taxon>
        <taxon>Negativicutes</taxon>
        <taxon>Selenomonadales</taxon>
        <taxon>Selenomonadaceae</taxon>
        <taxon>Schwartzia</taxon>
    </lineage>
</organism>
<dbReference type="RefSeq" id="WP_072935122.1">
    <property type="nucleotide sequence ID" value="NZ_FQUG01000004.1"/>
</dbReference>
<accession>A0A1M4VXR5</accession>
<dbReference type="STRING" id="1123243.SAMN02745190_01023"/>
<protein>
    <submittedName>
        <fullName evidence="2">SagB-type dehydrogenase domain-containing protein</fullName>
    </submittedName>
</protein>
<dbReference type="Gene3D" id="3.40.109.10">
    <property type="entry name" value="NADH Oxidase"/>
    <property type="match status" value="1"/>
</dbReference>
<dbReference type="SUPFAM" id="SSF55469">
    <property type="entry name" value="FMN-dependent nitroreductase-like"/>
    <property type="match status" value="1"/>
</dbReference>
<dbReference type="GO" id="GO:0016491">
    <property type="term" value="F:oxidoreductase activity"/>
    <property type="evidence" value="ECO:0007669"/>
    <property type="project" value="InterPro"/>
</dbReference>
<dbReference type="CDD" id="cd02142">
    <property type="entry name" value="McbC_SagB-like_oxidoreductase"/>
    <property type="match status" value="1"/>
</dbReference>
<dbReference type="InterPro" id="IPR029479">
    <property type="entry name" value="Nitroreductase"/>
</dbReference>
<dbReference type="PANTHER" id="PTHR43745">
    <property type="entry name" value="NITROREDUCTASE MJ1384-RELATED"/>
    <property type="match status" value="1"/>
</dbReference>
<feature type="domain" description="Nitroreductase" evidence="1">
    <location>
        <begin position="63"/>
        <end position="242"/>
    </location>
</feature>
<proteinExistence type="predicted"/>
<dbReference type="NCBIfam" id="TIGR03605">
    <property type="entry name" value="antibiot_sagB"/>
    <property type="match status" value="1"/>
</dbReference>
<dbReference type="AlphaFoldDB" id="A0A1M4VXR5"/>
<evidence type="ECO:0000313" key="2">
    <source>
        <dbReference type="EMBL" id="SHE73739.1"/>
    </source>
</evidence>
<dbReference type="InterPro" id="IPR020051">
    <property type="entry name" value="SagB-type_dehydrogenase"/>
</dbReference>
<dbReference type="OrthoDB" id="9801593at2"/>
<evidence type="ECO:0000313" key="3">
    <source>
        <dbReference type="Proteomes" id="UP000184404"/>
    </source>
</evidence>
<gene>
    <name evidence="2" type="ORF">SAMN02745190_01023</name>
</gene>
<dbReference type="Proteomes" id="UP000184404">
    <property type="component" value="Unassembled WGS sequence"/>
</dbReference>
<name>A0A1M4VXR5_9FIRM</name>
<dbReference type="Pfam" id="PF00881">
    <property type="entry name" value="Nitroreductase"/>
    <property type="match status" value="1"/>
</dbReference>
<keyword evidence="3" id="KW-1185">Reference proteome</keyword>